<keyword evidence="8" id="KW-1185">Reference proteome</keyword>
<comment type="similarity">
    <text evidence="5">Belongs to the class-II pyridoxal-phosphate-dependent aminotransferase family. MalY/PatB cystathionine beta-lyase subfamily.</text>
</comment>
<dbReference type="PANTHER" id="PTHR43525:SF1">
    <property type="entry name" value="PROTEIN MALY"/>
    <property type="match status" value="1"/>
</dbReference>
<reference evidence="8" key="1">
    <citation type="journal article" date="2019" name="Int. J. Syst. Evol. Microbiol.">
        <title>The Global Catalogue of Microorganisms (GCM) 10K type strain sequencing project: providing services to taxonomists for standard genome sequencing and annotation.</title>
        <authorList>
            <consortium name="The Broad Institute Genomics Platform"/>
            <consortium name="The Broad Institute Genome Sequencing Center for Infectious Disease"/>
            <person name="Wu L."/>
            <person name="Ma J."/>
        </authorList>
    </citation>
    <scope>NUCLEOTIDE SEQUENCE [LARGE SCALE GENOMIC DNA]</scope>
    <source>
        <strain evidence="8">JCM 18657</strain>
    </source>
</reference>
<proteinExistence type="inferred from homology"/>
<name>A0ABW2V2H5_9BACL</name>
<dbReference type="EMBL" id="JBHTGQ010000008">
    <property type="protein sequence ID" value="MFC7748986.1"/>
    <property type="molecule type" value="Genomic_DNA"/>
</dbReference>
<evidence type="ECO:0000313" key="8">
    <source>
        <dbReference type="Proteomes" id="UP001596528"/>
    </source>
</evidence>
<keyword evidence="4 7" id="KW-0456">Lyase</keyword>
<dbReference type="Gene3D" id="3.40.640.10">
    <property type="entry name" value="Type I PLP-dependent aspartate aminotransferase-like (Major domain)"/>
    <property type="match status" value="1"/>
</dbReference>
<keyword evidence="3" id="KW-0663">Pyridoxal phosphate</keyword>
<dbReference type="InterPro" id="IPR051798">
    <property type="entry name" value="Class-II_PLP-Dep_Aminotrans"/>
</dbReference>
<dbReference type="GO" id="GO:0047804">
    <property type="term" value="F:cysteine-S-conjugate beta-lyase activity"/>
    <property type="evidence" value="ECO:0007669"/>
    <property type="project" value="UniProtKB-EC"/>
</dbReference>
<dbReference type="InterPro" id="IPR015424">
    <property type="entry name" value="PyrdxlP-dep_Trfase"/>
</dbReference>
<evidence type="ECO:0000256" key="2">
    <source>
        <dbReference type="ARBA" id="ARBA00012224"/>
    </source>
</evidence>
<evidence type="ECO:0000256" key="1">
    <source>
        <dbReference type="ARBA" id="ARBA00001933"/>
    </source>
</evidence>
<gene>
    <name evidence="7" type="ORF">ACFQWB_03370</name>
</gene>
<feature type="domain" description="Aminotransferase class I/classII large" evidence="6">
    <location>
        <begin position="57"/>
        <end position="380"/>
    </location>
</feature>
<dbReference type="RefSeq" id="WP_138790255.1">
    <property type="nucleotide sequence ID" value="NZ_JBHTGQ010000008.1"/>
</dbReference>
<dbReference type="EC" id="4.4.1.13" evidence="2"/>
<comment type="caution">
    <text evidence="7">The sequence shown here is derived from an EMBL/GenBank/DDBJ whole genome shotgun (WGS) entry which is preliminary data.</text>
</comment>
<protein>
    <recommendedName>
        <fullName evidence="2">cysteine-S-conjugate beta-lyase</fullName>
        <ecNumber evidence="2">4.4.1.13</ecNumber>
    </recommendedName>
</protein>
<evidence type="ECO:0000256" key="5">
    <source>
        <dbReference type="ARBA" id="ARBA00037974"/>
    </source>
</evidence>
<dbReference type="Proteomes" id="UP001596528">
    <property type="component" value="Unassembled WGS sequence"/>
</dbReference>
<evidence type="ECO:0000313" key="7">
    <source>
        <dbReference type="EMBL" id="MFC7748986.1"/>
    </source>
</evidence>
<dbReference type="Gene3D" id="3.90.1150.10">
    <property type="entry name" value="Aspartate Aminotransferase, domain 1"/>
    <property type="match status" value="1"/>
</dbReference>
<organism evidence="7 8">
    <name type="scientific">Paenibacillus thermoaerophilus</name>
    <dbReference type="NCBI Taxonomy" id="1215385"/>
    <lineage>
        <taxon>Bacteria</taxon>
        <taxon>Bacillati</taxon>
        <taxon>Bacillota</taxon>
        <taxon>Bacilli</taxon>
        <taxon>Bacillales</taxon>
        <taxon>Paenibacillaceae</taxon>
        <taxon>Paenibacillus</taxon>
    </lineage>
</organism>
<dbReference type="SUPFAM" id="SSF53383">
    <property type="entry name" value="PLP-dependent transferases"/>
    <property type="match status" value="1"/>
</dbReference>
<dbReference type="NCBIfam" id="TIGR04350">
    <property type="entry name" value="C_S_lyase_PatB"/>
    <property type="match status" value="1"/>
</dbReference>
<comment type="cofactor">
    <cofactor evidence="1">
        <name>pyridoxal 5'-phosphate</name>
        <dbReference type="ChEBI" id="CHEBI:597326"/>
    </cofactor>
</comment>
<dbReference type="Pfam" id="PF00155">
    <property type="entry name" value="Aminotran_1_2"/>
    <property type="match status" value="1"/>
</dbReference>
<dbReference type="InterPro" id="IPR004839">
    <property type="entry name" value="Aminotransferase_I/II_large"/>
</dbReference>
<dbReference type="InterPro" id="IPR027619">
    <property type="entry name" value="C-S_lyase_PatB-like"/>
</dbReference>
<dbReference type="InterPro" id="IPR015421">
    <property type="entry name" value="PyrdxlP-dep_Trfase_major"/>
</dbReference>
<evidence type="ECO:0000256" key="4">
    <source>
        <dbReference type="ARBA" id="ARBA00023239"/>
    </source>
</evidence>
<sequence length="392" mass="44590">MSYNFDQIIDRRNTRSYKWDQNEKLFGGKDVLPLWVADMDFPSPPAIRDVLVQRAMLGHYGYAIRTASYYDAIVDWLRRRHGWSIRPGWISDSPSVVTSLSLAVQLFSEPGEPVVIQTPVYYPFYDVIRSNQRVIAKNPLVLRNNRYEMDYEHLESLFQGGARLLLLCSPHNPGGRVWRREELERLGALCLQYGVTVVSDEIHCDLTYPGHRHIPFASLSPELANITVTCMAATKTFNIPGLQTSYMIVSNADLKRKLDLRLKTLGLHSAQHFAQDAVEAGYREGEAWLEAMMDYVRGNLEYALNYLSEHLPEAAPLLPEGTYLLWVDFRRLGLDKKGLQDLMFRRAKVAFSEGSVFGTEGEGWLRINLACPRSILAQALKQFCDAARQVAG</sequence>
<evidence type="ECO:0000259" key="6">
    <source>
        <dbReference type="Pfam" id="PF00155"/>
    </source>
</evidence>
<dbReference type="CDD" id="cd00609">
    <property type="entry name" value="AAT_like"/>
    <property type="match status" value="1"/>
</dbReference>
<evidence type="ECO:0000256" key="3">
    <source>
        <dbReference type="ARBA" id="ARBA00022898"/>
    </source>
</evidence>
<accession>A0ABW2V2H5</accession>
<dbReference type="InterPro" id="IPR015422">
    <property type="entry name" value="PyrdxlP-dep_Trfase_small"/>
</dbReference>
<dbReference type="PANTHER" id="PTHR43525">
    <property type="entry name" value="PROTEIN MALY"/>
    <property type="match status" value="1"/>
</dbReference>